<comment type="similarity">
    <text evidence="6 8">Belongs to the fluoride channel Fluc/FEX (TC 1.A.43) family.</text>
</comment>
<protein>
    <recommendedName>
        <fullName evidence="8">Fluoride-specific ion channel FluC</fullName>
    </recommendedName>
</protein>
<comment type="caution">
    <text evidence="9">The sequence shown here is derived from an EMBL/GenBank/DDBJ whole genome shotgun (WGS) entry which is preliminary data.</text>
</comment>
<sequence length="140" mass="14271">MATRATWLRRGEVTALVAVGGFAGANLRHVLARSLPALGGTLVANVLGCLALGFLAYEAREVGFLGERTSLVAGTGFLSSFTTYSTFALETVQSAPLVGVANVVANYTLGFAAVLVGRALARRLRPGSDAGASADPEGST</sequence>
<dbReference type="RefSeq" id="WP_328518003.1">
    <property type="nucleotide sequence ID" value="NZ_CP122312.1"/>
</dbReference>
<dbReference type="Proteomes" id="UP001596447">
    <property type="component" value="Unassembled WGS sequence"/>
</dbReference>
<evidence type="ECO:0000313" key="9">
    <source>
        <dbReference type="EMBL" id="MFC7200348.1"/>
    </source>
</evidence>
<comment type="caution">
    <text evidence="8">Lacks conserved residue(s) required for the propagation of feature annotation.</text>
</comment>
<keyword evidence="4 8" id="KW-1133">Transmembrane helix</keyword>
<proteinExistence type="inferred from homology"/>
<evidence type="ECO:0000256" key="4">
    <source>
        <dbReference type="ARBA" id="ARBA00022989"/>
    </source>
</evidence>
<gene>
    <name evidence="8" type="primary">fluC</name>
    <name evidence="8" type="synonym">crcB</name>
    <name evidence="9" type="ORF">ACFQJ9_13150</name>
</gene>
<comment type="catalytic activity">
    <reaction evidence="7">
        <text>fluoride(in) = fluoride(out)</text>
        <dbReference type="Rhea" id="RHEA:76159"/>
        <dbReference type="ChEBI" id="CHEBI:17051"/>
    </reaction>
    <physiologicalReaction direction="left-to-right" evidence="7">
        <dbReference type="Rhea" id="RHEA:76160"/>
    </physiologicalReaction>
</comment>
<keyword evidence="10" id="KW-1185">Reference proteome</keyword>
<keyword evidence="8" id="KW-0813">Transport</keyword>
<comment type="subcellular location">
    <subcellularLocation>
        <location evidence="1 8">Cell membrane</location>
        <topology evidence="1 8">Multi-pass membrane protein</topology>
    </subcellularLocation>
</comment>
<dbReference type="InterPro" id="IPR003691">
    <property type="entry name" value="FluC"/>
</dbReference>
<dbReference type="GO" id="GO:0005886">
    <property type="term" value="C:plasma membrane"/>
    <property type="evidence" value="ECO:0007669"/>
    <property type="project" value="UniProtKB-SubCell"/>
</dbReference>
<dbReference type="GO" id="GO:0140114">
    <property type="term" value="P:cellular detoxification of fluoride"/>
    <property type="evidence" value="ECO:0007669"/>
    <property type="project" value="UniProtKB-UniRule"/>
</dbReference>
<dbReference type="HAMAP" id="MF_00454">
    <property type="entry name" value="FluC"/>
    <property type="match status" value="1"/>
</dbReference>
<organism evidence="9 10">
    <name type="scientific">Halospeciosus flavus</name>
    <dbReference type="NCBI Taxonomy" id="3032283"/>
    <lineage>
        <taxon>Archaea</taxon>
        <taxon>Methanobacteriati</taxon>
        <taxon>Methanobacteriota</taxon>
        <taxon>Stenosarchaea group</taxon>
        <taxon>Halobacteria</taxon>
        <taxon>Halobacteriales</taxon>
        <taxon>Halobacteriaceae</taxon>
        <taxon>Halospeciosus</taxon>
    </lineage>
</organism>
<feature type="transmembrane region" description="Helical" evidence="8">
    <location>
        <begin position="95"/>
        <end position="116"/>
    </location>
</feature>
<keyword evidence="5 8" id="KW-0472">Membrane</keyword>
<reference evidence="9 10" key="1">
    <citation type="journal article" date="2019" name="Int. J. Syst. Evol. Microbiol.">
        <title>The Global Catalogue of Microorganisms (GCM) 10K type strain sequencing project: providing services to taxonomists for standard genome sequencing and annotation.</title>
        <authorList>
            <consortium name="The Broad Institute Genomics Platform"/>
            <consortium name="The Broad Institute Genome Sequencing Center for Infectious Disease"/>
            <person name="Wu L."/>
            <person name="Ma J."/>
        </authorList>
    </citation>
    <scope>NUCLEOTIDE SEQUENCE [LARGE SCALE GENOMIC DNA]</scope>
    <source>
        <strain evidence="9 10">XZGYJ-43</strain>
    </source>
</reference>
<evidence type="ECO:0000256" key="2">
    <source>
        <dbReference type="ARBA" id="ARBA00022475"/>
    </source>
</evidence>
<evidence type="ECO:0000256" key="3">
    <source>
        <dbReference type="ARBA" id="ARBA00022692"/>
    </source>
</evidence>
<keyword evidence="8" id="KW-0406">Ion transport</keyword>
<dbReference type="Pfam" id="PF02537">
    <property type="entry name" value="CRCB"/>
    <property type="match status" value="1"/>
</dbReference>
<evidence type="ECO:0000256" key="7">
    <source>
        <dbReference type="ARBA" id="ARBA00035585"/>
    </source>
</evidence>
<name>A0ABD5Z5P5_9EURY</name>
<feature type="transmembrane region" description="Helical" evidence="8">
    <location>
        <begin position="37"/>
        <end position="57"/>
    </location>
</feature>
<dbReference type="AlphaFoldDB" id="A0ABD5Z5P5"/>
<evidence type="ECO:0000256" key="5">
    <source>
        <dbReference type="ARBA" id="ARBA00023136"/>
    </source>
</evidence>
<dbReference type="GO" id="GO:0062054">
    <property type="term" value="F:fluoride channel activity"/>
    <property type="evidence" value="ECO:0007669"/>
    <property type="project" value="UniProtKB-UniRule"/>
</dbReference>
<evidence type="ECO:0000256" key="6">
    <source>
        <dbReference type="ARBA" id="ARBA00035120"/>
    </source>
</evidence>
<keyword evidence="8" id="KW-0407">Ion channel</keyword>
<evidence type="ECO:0000256" key="1">
    <source>
        <dbReference type="ARBA" id="ARBA00004651"/>
    </source>
</evidence>
<accession>A0ABD5Z5P5</accession>
<evidence type="ECO:0000313" key="10">
    <source>
        <dbReference type="Proteomes" id="UP001596447"/>
    </source>
</evidence>
<evidence type="ECO:0000256" key="8">
    <source>
        <dbReference type="HAMAP-Rule" id="MF_00454"/>
    </source>
</evidence>
<comment type="function">
    <text evidence="8">Fluoride-specific ion channel. Important for reducing fluoride concentration in the cell, thus reducing its toxicity.</text>
</comment>
<keyword evidence="3 8" id="KW-0812">Transmembrane</keyword>
<dbReference type="EMBL" id="JBHTAR010000011">
    <property type="protein sequence ID" value="MFC7200348.1"/>
    <property type="molecule type" value="Genomic_DNA"/>
</dbReference>
<keyword evidence="2 8" id="KW-1003">Cell membrane</keyword>